<reference evidence="2 3" key="1">
    <citation type="journal article" date="2018" name="Proc. R. Soc. B">
        <title>A non-coding region near Follistatin controls head colour polymorphism in the Gouldian finch.</title>
        <authorList>
            <person name="Toomey M.B."/>
            <person name="Marques C.I."/>
            <person name="Andrade P."/>
            <person name="Araujo P.M."/>
            <person name="Sabatino S."/>
            <person name="Gazda M.A."/>
            <person name="Afonso S."/>
            <person name="Lopes R.J."/>
            <person name="Corbo J.C."/>
            <person name="Carneiro M."/>
        </authorList>
    </citation>
    <scope>NUCLEOTIDE SEQUENCE [LARGE SCALE GENOMIC DNA]</scope>
    <source>
        <strain evidence="2">Red01</strain>
        <tissue evidence="2">Muscle</tissue>
    </source>
</reference>
<evidence type="ECO:0000256" key="1">
    <source>
        <dbReference type="SAM" id="Phobius"/>
    </source>
</evidence>
<dbReference type="Proteomes" id="UP000276834">
    <property type="component" value="Unassembled WGS sequence"/>
</dbReference>
<name>A0A3L8SDZ8_CHLGU</name>
<accession>A0A3L8SDZ8</accession>
<proteinExistence type="predicted"/>
<dbReference type="AlphaFoldDB" id="A0A3L8SDZ8"/>
<gene>
    <name evidence="2" type="ORF">DV515_00008899</name>
</gene>
<feature type="transmembrane region" description="Helical" evidence="1">
    <location>
        <begin position="251"/>
        <end position="271"/>
    </location>
</feature>
<evidence type="ECO:0000313" key="2">
    <source>
        <dbReference type="EMBL" id="RLW00578.1"/>
    </source>
</evidence>
<keyword evidence="1" id="KW-1133">Transmembrane helix</keyword>
<keyword evidence="1" id="KW-0472">Membrane</keyword>
<keyword evidence="1" id="KW-0812">Transmembrane</keyword>
<evidence type="ECO:0000313" key="3">
    <source>
        <dbReference type="Proteomes" id="UP000276834"/>
    </source>
</evidence>
<dbReference type="EMBL" id="QUSF01000027">
    <property type="protein sequence ID" value="RLW00578.1"/>
    <property type="molecule type" value="Genomic_DNA"/>
</dbReference>
<organism evidence="2 3">
    <name type="scientific">Chloebia gouldiae</name>
    <name type="common">Gouldian finch</name>
    <name type="synonym">Erythrura gouldiae</name>
    <dbReference type="NCBI Taxonomy" id="44316"/>
    <lineage>
        <taxon>Eukaryota</taxon>
        <taxon>Metazoa</taxon>
        <taxon>Chordata</taxon>
        <taxon>Craniata</taxon>
        <taxon>Vertebrata</taxon>
        <taxon>Euteleostomi</taxon>
        <taxon>Archelosauria</taxon>
        <taxon>Archosauria</taxon>
        <taxon>Dinosauria</taxon>
        <taxon>Saurischia</taxon>
        <taxon>Theropoda</taxon>
        <taxon>Coelurosauria</taxon>
        <taxon>Aves</taxon>
        <taxon>Neognathae</taxon>
        <taxon>Neoaves</taxon>
        <taxon>Telluraves</taxon>
        <taxon>Australaves</taxon>
        <taxon>Passeriformes</taxon>
        <taxon>Passeroidea</taxon>
        <taxon>Passeridae</taxon>
        <taxon>Chloebia</taxon>
    </lineage>
</organism>
<comment type="caution">
    <text evidence="2">The sequence shown here is derived from an EMBL/GenBank/DDBJ whole genome shotgun (WGS) entry which is preliminary data.</text>
</comment>
<keyword evidence="3" id="KW-1185">Reference proteome</keyword>
<feature type="transmembrane region" description="Helical" evidence="1">
    <location>
        <begin position="283"/>
        <end position="303"/>
    </location>
</feature>
<sequence>MGSKRAVERELLLKETLKRNSPVQANGASLPVPLQREMISCTLMAPGHSLQWWEWLWHHGRKLLGTSRAGTEEPSRCVSKAQPPGGFWCQSSLTLDFGASLVAEPRLQVGFGANPVAQPSLQNGLSSICDEPINWIKSSGTDFLAFETHNLGWVSRTAQSPCKQQITGRSAQHFVVCVRLLEPIVSVEQHPELQDFGKSRAVLPLLMSEGSPVSPQGFLQRPGMRSRGVSVPRSPLQWQSMTVDDKTRKRIVLGAKAGTVLLWMLCSWHGWWGIPVESSIPQLVVALVTLVASLCQPSLALPLQSLETRYF</sequence>
<protein>
    <submittedName>
        <fullName evidence="2">Uncharacterized protein</fullName>
    </submittedName>
</protein>